<dbReference type="InterPro" id="IPR058637">
    <property type="entry name" value="YknX-like_C"/>
</dbReference>
<dbReference type="AlphaFoldDB" id="A0A645HS20"/>
<dbReference type="Gene3D" id="2.40.420.20">
    <property type="match status" value="1"/>
</dbReference>
<gene>
    <name evidence="2" type="ORF">SDC9_189400</name>
</gene>
<accession>A0A645HS20</accession>
<dbReference type="PANTHER" id="PTHR30469:SF15">
    <property type="entry name" value="HLYD FAMILY OF SECRETION PROTEINS"/>
    <property type="match status" value="1"/>
</dbReference>
<protein>
    <recommendedName>
        <fullName evidence="1">YknX-like C-terminal permuted SH3-like domain-containing protein</fullName>
    </recommendedName>
</protein>
<evidence type="ECO:0000259" key="1">
    <source>
        <dbReference type="Pfam" id="PF25989"/>
    </source>
</evidence>
<dbReference type="GO" id="GO:0015562">
    <property type="term" value="F:efflux transmembrane transporter activity"/>
    <property type="evidence" value="ECO:0007669"/>
    <property type="project" value="TreeGrafter"/>
</dbReference>
<proteinExistence type="predicted"/>
<dbReference type="GO" id="GO:1990281">
    <property type="term" value="C:efflux pump complex"/>
    <property type="evidence" value="ECO:0007669"/>
    <property type="project" value="TreeGrafter"/>
</dbReference>
<organism evidence="2">
    <name type="scientific">bioreactor metagenome</name>
    <dbReference type="NCBI Taxonomy" id="1076179"/>
    <lineage>
        <taxon>unclassified sequences</taxon>
        <taxon>metagenomes</taxon>
        <taxon>ecological metagenomes</taxon>
    </lineage>
</organism>
<sequence length="182" mass="19927">MVNAGTPVVTLIDVSSVRVETELPASLFLRQEEFTVFSCRTNLIPDKNIPLKFIGINKKSNSSQLYKMNFVPESPASGLAPGMNVEVMITVNEDRDVSEKYTLPAKAVFRKEGKTYVWAVENNIAKRKEIKTGGVDSAGRIIILSGISGEDMIIEAGLRFIEENDKVNIIPAPAETNKGGLL</sequence>
<dbReference type="PANTHER" id="PTHR30469">
    <property type="entry name" value="MULTIDRUG RESISTANCE PROTEIN MDTA"/>
    <property type="match status" value="1"/>
</dbReference>
<dbReference type="Pfam" id="PF25989">
    <property type="entry name" value="YknX_C"/>
    <property type="match status" value="1"/>
</dbReference>
<feature type="domain" description="YknX-like C-terminal permuted SH3-like" evidence="1">
    <location>
        <begin position="102"/>
        <end position="168"/>
    </location>
</feature>
<reference evidence="2" key="1">
    <citation type="submission" date="2019-08" db="EMBL/GenBank/DDBJ databases">
        <authorList>
            <person name="Kucharzyk K."/>
            <person name="Murdoch R.W."/>
            <person name="Higgins S."/>
            <person name="Loffler F."/>
        </authorList>
    </citation>
    <scope>NUCLEOTIDE SEQUENCE</scope>
</reference>
<dbReference type="EMBL" id="VSSQ01099160">
    <property type="protein sequence ID" value="MPN41845.1"/>
    <property type="molecule type" value="Genomic_DNA"/>
</dbReference>
<name>A0A645HS20_9ZZZZ</name>
<comment type="caution">
    <text evidence="2">The sequence shown here is derived from an EMBL/GenBank/DDBJ whole genome shotgun (WGS) entry which is preliminary data.</text>
</comment>
<evidence type="ECO:0000313" key="2">
    <source>
        <dbReference type="EMBL" id="MPN41845.1"/>
    </source>
</evidence>